<dbReference type="InterPro" id="IPR003711">
    <property type="entry name" value="CarD-like/TRCF_RID"/>
</dbReference>
<protein>
    <submittedName>
        <fullName evidence="2">CarD family transcriptional regulator</fullName>
    </submittedName>
</protein>
<feature type="domain" description="CarD-like/TRCF RNAP-interacting" evidence="1">
    <location>
        <begin position="2"/>
        <end position="59"/>
    </location>
</feature>
<sequence length="176" mass="19967">MYQVGELILYGSTGVCKVTDVKPLEIEGEERLYYVLKPLYQECTISTPAENGKVFMRPVLTREEAEQLIERIPSIRAEVFETYVLRELVEHYEASLKTHDCADLIALTMSLYAKKQGMERQKKKFGALDERFMKRAEELLFGELSVSLGIPKEEVPRYIEARVGMAAGEKSGAHAS</sequence>
<dbReference type="RefSeq" id="WP_349219807.1">
    <property type="nucleotide sequence ID" value="NZ_JBBMFD010000015.1"/>
</dbReference>
<keyword evidence="3" id="KW-1185">Reference proteome</keyword>
<dbReference type="SUPFAM" id="SSF141259">
    <property type="entry name" value="CarD-like"/>
    <property type="match status" value="1"/>
</dbReference>
<dbReference type="InterPro" id="IPR042215">
    <property type="entry name" value="CarD-like_C"/>
</dbReference>
<evidence type="ECO:0000313" key="2">
    <source>
        <dbReference type="EMBL" id="MEQ2440976.1"/>
    </source>
</evidence>
<dbReference type="Proteomes" id="UP001489509">
    <property type="component" value="Unassembled WGS sequence"/>
</dbReference>
<accession>A0ABV1E0Y5</accession>
<gene>
    <name evidence="2" type="ORF">WMO26_09075</name>
</gene>
<evidence type="ECO:0000259" key="1">
    <source>
        <dbReference type="Pfam" id="PF02559"/>
    </source>
</evidence>
<dbReference type="Pfam" id="PF02559">
    <property type="entry name" value="CarD_TRCF_RID"/>
    <property type="match status" value="1"/>
</dbReference>
<evidence type="ECO:0000313" key="3">
    <source>
        <dbReference type="Proteomes" id="UP001489509"/>
    </source>
</evidence>
<dbReference type="Gene3D" id="2.40.10.170">
    <property type="match status" value="1"/>
</dbReference>
<name>A0ABV1E0Y5_9FIRM</name>
<comment type="caution">
    <text evidence="2">The sequence shown here is derived from an EMBL/GenBank/DDBJ whole genome shotgun (WGS) entry which is preliminary data.</text>
</comment>
<reference evidence="2 3" key="1">
    <citation type="submission" date="2024-03" db="EMBL/GenBank/DDBJ databases">
        <title>Human intestinal bacterial collection.</title>
        <authorList>
            <person name="Pauvert C."/>
            <person name="Hitch T.C.A."/>
            <person name="Clavel T."/>
        </authorList>
    </citation>
    <scope>NUCLEOTIDE SEQUENCE [LARGE SCALE GENOMIC DNA]</scope>
    <source>
        <strain evidence="2 3">CLA-JM-H44</strain>
    </source>
</reference>
<dbReference type="InterPro" id="IPR036101">
    <property type="entry name" value="CarD-like/TRCF_RID_sf"/>
</dbReference>
<organism evidence="2 3">
    <name type="scientific">Solibaculum intestinale</name>
    <dbReference type="NCBI Taxonomy" id="3133165"/>
    <lineage>
        <taxon>Bacteria</taxon>
        <taxon>Bacillati</taxon>
        <taxon>Bacillota</taxon>
        <taxon>Clostridia</taxon>
        <taxon>Eubacteriales</taxon>
        <taxon>Oscillospiraceae</taxon>
        <taxon>Solibaculum</taxon>
    </lineage>
</organism>
<proteinExistence type="predicted"/>
<dbReference type="Gene3D" id="1.20.58.1290">
    <property type="entry name" value="CarD-like, C-terminal domain"/>
    <property type="match status" value="1"/>
</dbReference>
<dbReference type="EMBL" id="JBBMFD010000015">
    <property type="protein sequence ID" value="MEQ2440976.1"/>
    <property type="molecule type" value="Genomic_DNA"/>
</dbReference>